<dbReference type="GO" id="GO:0003677">
    <property type="term" value="F:DNA binding"/>
    <property type="evidence" value="ECO:0007669"/>
    <property type="project" value="UniProtKB-KW"/>
</dbReference>
<accession>A0A3N0BME8</accession>
<dbReference type="Pfam" id="PF04237">
    <property type="entry name" value="YjbR"/>
    <property type="match status" value="1"/>
</dbReference>
<evidence type="ECO:0000313" key="1">
    <source>
        <dbReference type="EMBL" id="RNL49943.1"/>
    </source>
</evidence>
<keyword evidence="1" id="KW-0238">DNA-binding</keyword>
<protein>
    <submittedName>
        <fullName evidence="1">MmcQ/YjbR family DNA-binding protein</fullName>
    </submittedName>
</protein>
<dbReference type="AlphaFoldDB" id="A0A3N0BME8"/>
<dbReference type="RefSeq" id="WP_123256714.1">
    <property type="nucleotide sequence ID" value="NZ_RBED01000137.1"/>
</dbReference>
<dbReference type="InterPro" id="IPR007351">
    <property type="entry name" value="YjbR"/>
</dbReference>
<proteinExistence type="predicted"/>
<comment type="caution">
    <text evidence="1">The sequence shown here is derived from an EMBL/GenBank/DDBJ whole genome shotgun (WGS) entry which is preliminary data.</text>
</comment>
<dbReference type="EMBL" id="RBED01000137">
    <property type="protein sequence ID" value="RNL49943.1"/>
    <property type="molecule type" value="Genomic_DNA"/>
</dbReference>
<dbReference type="InterPro" id="IPR038056">
    <property type="entry name" value="YjbR-like_sf"/>
</dbReference>
<gene>
    <name evidence="1" type="ORF">D7003_17600</name>
</gene>
<evidence type="ECO:0000313" key="2">
    <source>
        <dbReference type="Proteomes" id="UP000273807"/>
    </source>
</evidence>
<sequence>MNAAGLRKVCLGFPGAFEDFPFGPETSVFKVRAAVSGGARNDAKMFALSAMDDAGLAVSLKCEPTLAQQLRAAHPEITGAWHLNKTHWNGVRLDGALPDSMFRDLVEDSYDLVVAGLSRAQQEQLGWARLAGGSRGVDTP</sequence>
<dbReference type="SUPFAM" id="SSF142906">
    <property type="entry name" value="YjbR-like"/>
    <property type="match status" value="1"/>
</dbReference>
<dbReference type="PANTHER" id="PTHR35145:SF1">
    <property type="entry name" value="CYTOPLASMIC PROTEIN"/>
    <property type="match status" value="1"/>
</dbReference>
<dbReference type="Proteomes" id="UP000273807">
    <property type="component" value="Unassembled WGS sequence"/>
</dbReference>
<name>A0A3N0BME8_9MICC</name>
<dbReference type="InterPro" id="IPR058532">
    <property type="entry name" value="YjbR/MT2646/Rv2570-like"/>
</dbReference>
<keyword evidence="2" id="KW-1185">Reference proteome</keyword>
<dbReference type="PANTHER" id="PTHR35145">
    <property type="entry name" value="CYTOPLASMIC PROTEIN-RELATED"/>
    <property type="match status" value="1"/>
</dbReference>
<dbReference type="OrthoDB" id="3194910at2"/>
<reference evidence="1 2" key="1">
    <citation type="submission" date="2018-10" db="EMBL/GenBank/DDBJ databases">
        <title>Genome sequencing of Arthrobacter oryzae TNB02.</title>
        <authorList>
            <person name="Cho Y.-J."/>
            <person name="Cho A."/>
            <person name="Kim O.-S."/>
        </authorList>
    </citation>
    <scope>NUCLEOTIDE SEQUENCE [LARGE SCALE GENOMIC DNA]</scope>
    <source>
        <strain evidence="1 2">TNB02</strain>
    </source>
</reference>
<dbReference type="Gene3D" id="3.90.1150.30">
    <property type="match status" value="1"/>
</dbReference>
<organism evidence="1 2">
    <name type="scientific">Arthrobacter oryzae</name>
    <dbReference type="NCBI Taxonomy" id="409290"/>
    <lineage>
        <taxon>Bacteria</taxon>
        <taxon>Bacillati</taxon>
        <taxon>Actinomycetota</taxon>
        <taxon>Actinomycetes</taxon>
        <taxon>Micrococcales</taxon>
        <taxon>Micrococcaceae</taxon>
        <taxon>Arthrobacter</taxon>
    </lineage>
</organism>